<reference evidence="1" key="5">
    <citation type="journal article" date="2021" name="G3 (Bethesda)">
        <title>Aegilops tauschii genome assembly Aet v5.0 features greater sequence contiguity and improved annotation.</title>
        <authorList>
            <person name="Wang L."/>
            <person name="Zhu T."/>
            <person name="Rodriguez J.C."/>
            <person name="Deal K.R."/>
            <person name="Dubcovsky J."/>
            <person name="McGuire P.E."/>
            <person name="Lux T."/>
            <person name="Spannagl M."/>
            <person name="Mayer K.F.X."/>
            <person name="Baldrich P."/>
            <person name="Meyers B.C."/>
            <person name="Huo N."/>
            <person name="Gu Y.Q."/>
            <person name="Zhou H."/>
            <person name="Devos K.M."/>
            <person name="Bennetzen J.L."/>
            <person name="Unver T."/>
            <person name="Budak H."/>
            <person name="Gulick P.J."/>
            <person name="Galiba G."/>
            <person name="Kalapos B."/>
            <person name="Nelson D.R."/>
            <person name="Li P."/>
            <person name="You F.M."/>
            <person name="Luo M.C."/>
            <person name="Dvorak J."/>
        </authorList>
    </citation>
    <scope>NUCLEOTIDE SEQUENCE [LARGE SCALE GENOMIC DNA]</scope>
    <source>
        <strain evidence="1">cv. AL8/78</strain>
    </source>
</reference>
<reference evidence="1" key="3">
    <citation type="journal article" date="2017" name="Nature">
        <title>Genome sequence of the progenitor of the wheat D genome Aegilops tauschii.</title>
        <authorList>
            <person name="Luo M.C."/>
            <person name="Gu Y.Q."/>
            <person name="Puiu D."/>
            <person name="Wang H."/>
            <person name="Twardziok S.O."/>
            <person name="Deal K.R."/>
            <person name="Huo N."/>
            <person name="Zhu T."/>
            <person name="Wang L."/>
            <person name="Wang Y."/>
            <person name="McGuire P.E."/>
            <person name="Liu S."/>
            <person name="Long H."/>
            <person name="Ramasamy R.K."/>
            <person name="Rodriguez J.C."/>
            <person name="Van S.L."/>
            <person name="Yuan L."/>
            <person name="Wang Z."/>
            <person name="Xia Z."/>
            <person name="Xiao L."/>
            <person name="Anderson O.D."/>
            <person name="Ouyang S."/>
            <person name="Liang Y."/>
            <person name="Zimin A.V."/>
            <person name="Pertea G."/>
            <person name="Qi P."/>
            <person name="Bennetzen J.L."/>
            <person name="Dai X."/>
            <person name="Dawson M.W."/>
            <person name="Muller H.G."/>
            <person name="Kugler K."/>
            <person name="Rivarola-Duarte L."/>
            <person name="Spannagl M."/>
            <person name="Mayer K.F.X."/>
            <person name="Lu F.H."/>
            <person name="Bevan M.W."/>
            <person name="Leroy P."/>
            <person name="Li P."/>
            <person name="You F.M."/>
            <person name="Sun Q."/>
            <person name="Liu Z."/>
            <person name="Lyons E."/>
            <person name="Wicker T."/>
            <person name="Salzberg S.L."/>
            <person name="Devos K.M."/>
            <person name="Dvorak J."/>
        </authorList>
    </citation>
    <scope>NUCLEOTIDE SEQUENCE [LARGE SCALE GENOMIC DNA]</scope>
    <source>
        <strain evidence="1">cv. AL8/78</strain>
    </source>
</reference>
<accession>A0A453FAR3</accession>
<dbReference type="EnsemblPlants" id="AET3Gv20627500.2">
    <property type="protein sequence ID" value="AET3Gv20627500.2"/>
    <property type="gene ID" value="AET3Gv20627500"/>
</dbReference>
<reference evidence="1" key="4">
    <citation type="submission" date="2019-03" db="UniProtKB">
        <authorList>
            <consortium name="EnsemblPlants"/>
        </authorList>
    </citation>
    <scope>IDENTIFICATION</scope>
</reference>
<reference evidence="2" key="2">
    <citation type="journal article" date="2017" name="Nat. Plants">
        <title>The Aegilops tauschii genome reveals multiple impacts of transposons.</title>
        <authorList>
            <person name="Zhao G."/>
            <person name="Zou C."/>
            <person name="Li K."/>
            <person name="Wang K."/>
            <person name="Li T."/>
            <person name="Gao L."/>
            <person name="Zhang X."/>
            <person name="Wang H."/>
            <person name="Yang Z."/>
            <person name="Liu X."/>
            <person name="Jiang W."/>
            <person name="Mao L."/>
            <person name="Kong X."/>
            <person name="Jiao Y."/>
            <person name="Jia J."/>
        </authorList>
    </citation>
    <scope>NUCLEOTIDE SEQUENCE [LARGE SCALE GENOMIC DNA]</scope>
    <source>
        <strain evidence="2">cv. AL8/78</strain>
    </source>
</reference>
<evidence type="ECO:0000313" key="1">
    <source>
        <dbReference type="EnsemblPlants" id="AET3Gv20627500.2"/>
    </source>
</evidence>
<organism evidence="1 2">
    <name type="scientific">Aegilops tauschii subsp. strangulata</name>
    <name type="common">Goatgrass</name>
    <dbReference type="NCBI Taxonomy" id="200361"/>
    <lineage>
        <taxon>Eukaryota</taxon>
        <taxon>Viridiplantae</taxon>
        <taxon>Streptophyta</taxon>
        <taxon>Embryophyta</taxon>
        <taxon>Tracheophyta</taxon>
        <taxon>Spermatophyta</taxon>
        <taxon>Magnoliopsida</taxon>
        <taxon>Liliopsida</taxon>
        <taxon>Poales</taxon>
        <taxon>Poaceae</taxon>
        <taxon>BOP clade</taxon>
        <taxon>Pooideae</taxon>
        <taxon>Triticodae</taxon>
        <taxon>Triticeae</taxon>
        <taxon>Triticinae</taxon>
        <taxon>Aegilops</taxon>
    </lineage>
</organism>
<evidence type="ECO:0000313" key="2">
    <source>
        <dbReference type="Proteomes" id="UP000015105"/>
    </source>
</evidence>
<dbReference type="Proteomes" id="UP000015105">
    <property type="component" value="Chromosome 3D"/>
</dbReference>
<keyword evidence="2" id="KW-1185">Reference proteome</keyword>
<name>A0A453FAR3_AEGTS</name>
<proteinExistence type="predicted"/>
<protein>
    <submittedName>
        <fullName evidence="1">Uncharacterized protein</fullName>
    </submittedName>
</protein>
<reference evidence="2" key="1">
    <citation type="journal article" date="2014" name="Science">
        <title>Ancient hybridizations among the ancestral genomes of bread wheat.</title>
        <authorList>
            <consortium name="International Wheat Genome Sequencing Consortium,"/>
            <person name="Marcussen T."/>
            <person name="Sandve S.R."/>
            <person name="Heier L."/>
            <person name="Spannagl M."/>
            <person name="Pfeifer M."/>
            <person name="Jakobsen K.S."/>
            <person name="Wulff B.B."/>
            <person name="Steuernagel B."/>
            <person name="Mayer K.F."/>
            <person name="Olsen O.A."/>
        </authorList>
    </citation>
    <scope>NUCLEOTIDE SEQUENCE [LARGE SCALE GENOMIC DNA]</scope>
    <source>
        <strain evidence="2">cv. AL8/78</strain>
    </source>
</reference>
<dbReference type="Gramene" id="AET3Gv20627500.2">
    <property type="protein sequence ID" value="AET3Gv20627500.2"/>
    <property type="gene ID" value="AET3Gv20627500"/>
</dbReference>
<sequence>MTSLAASMREFGNLVTDQQTIIASKVQHSESRCLYLNSLYLFIFCERR</sequence>
<dbReference type="AlphaFoldDB" id="A0A453FAR3"/>